<keyword evidence="1" id="KW-0732">Signal</keyword>
<dbReference type="RefSeq" id="WP_112745582.1">
    <property type="nucleotide sequence ID" value="NZ_QMFY01000001.1"/>
</dbReference>
<gene>
    <name evidence="2" type="ORF">DQQ10_04585</name>
</gene>
<dbReference type="AlphaFoldDB" id="A0A364Y8Q5"/>
<evidence type="ECO:0000313" key="2">
    <source>
        <dbReference type="EMBL" id="RAW03367.1"/>
    </source>
</evidence>
<comment type="caution">
    <text evidence="2">The sequence shown here is derived from an EMBL/GenBank/DDBJ whole genome shotgun (WGS) entry which is preliminary data.</text>
</comment>
<accession>A0A364Y8Q5</accession>
<sequence>MNLSVKSFGQLAVLAVALFFFSCSEETSPLGFKNPNPKFQSRFVEIPVTSSVVLLDSVRTSNGDASNDFNRMIVGKHIDPIFGEVSASATAQIYPLTNLVNLAKKDSLTLNDSLVFVSAEIRLLVDYYVYGAQSKTTQTYNIYKLSESLPSSTIDTIRTTAGGQQKPVEFITSRRRIYFNKSSIPHHATPIATASVEVDYDKYITEANDETLDSTFVTATLDNAFGQELFTLMNSKVFRDTIAEAPKIFMDVFKGIAIVPQTSDKIIRFFLPNSTIRLTYKDKRKNTIYRTDIGLGNHSLFKLVSYNAIEGDRAGTTLDGLTNFYQPFEPADDRRYIQGATGVATVVDFSKVLEFADTIDQMLVNSAELVIKNIEEPGIYSPPSTLIVKIINDNNRFKKISYQGRNSDYTKEVANLNLYRGYVNFDRQNSFSTANGVPFDSTLNIVNDLGNFLTLNYSQTNKSYVGSAGLFFQSLLQKDEAKTPYTKVLLTPYSPTSSTTIPYGFHTAGKTLNRVSFDKDNIVLRIYYTIPTVEPNQ</sequence>
<feature type="signal peptide" evidence="1">
    <location>
        <begin position="1"/>
        <end position="25"/>
    </location>
</feature>
<proteinExistence type="predicted"/>
<protein>
    <recommendedName>
        <fullName evidence="4">DUF4270 domain-containing protein</fullName>
    </recommendedName>
</protein>
<feature type="chain" id="PRO_5016685132" description="DUF4270 domain-containing protein" evidence="1">
    <location>
        <begin position="26"/>
        <end position="537"/>
    </location>
</feature>
<dbReference type="PROSITE" id="PS51257">
    <property type="entry name" value="PROKAR_LIPOPROTEIN"/>
    <property type="match status" value="1"/>
</dbReference>
<dbReference type="OrthoDB" id="1092930at2"/>
<reference evidence="2 3" key="1">
    <citation type="submission" date="2018-06" db="EMBL/GenBank/DDBJ databases">
        <title>Chryseolinea flavus sp. nov., a member of the phylum Bacteroidetes isolated from soil.</title>
        <authorList>
            <person name="Li Y."/>
            <person name="Wang J."/>
        </authorList>
    </citation>
    <scope>NUCLEOTIDE SEQUENCE [LARGE SCALE GENOMIC DNA]</scope>
    <source>
        <strain evidence="2 3">SDU1-6</strain>
    </source>
</reference>
<name>A0A364Y8Q5_9BACT</name>
<evidence type="ECO:0000313" key="3">
    <source>
        <dbReference type="Proteomes" id="UP000251889"/>
    </source>
</evidence>
<keyword evidence="3" id="KW-1185">Reference proteome</keyword>
<dbReference type="Proteomes" id="UP000251889">
    <property type="component" value="Unassembled WGS sequence"/>
</dbReference>
<organism evidence="2 3">
    <name type="scientific">Pseudochryseolinea flava</name>
    <dbReference type="NCBI Taxonomy" id="2059302"/>
    <lineage>
        <taxon>Bacteria</taxon>
        <taxon>Pseudomonadati</taxon>
        <taxon>Bacteroidota</taxon>
        <taxon>Cytophagia</taxon>
        <taxon>Cytophagales</taxon>
        <taxon>Fulvivirgaceae</taxon>
        <taxon>Pseudochryseolinea</taxon>
    </lineage>
</organism>
<evidence type="ECO:0000256" key="1">
    <source>
        <dbReference type="SAM" id="SignalP"/>
    </source>
</evidence>
<dbReference type="EMBL" id="QMFY01000001">
    <property type="protein sequence ID" value="RAW03367.1"/>
    <property type="molecule type" value="Genomic_DNA"/>
</dbReference>
<evidence type="ECO:0008006" key="4">
    <source>
        <dbReference type="Google" id="ProtNLM"/>
    </source>
</evidence>